<evidence type="ECO:0000256" key="1">
    <source>
        <dbReference type="SAM" id="MobiDB-lite"/>
    </source>
</evidence>
<sequence>MDGIPPPGSPCCRHCTRPSTSTPSPNTAPASLRQPRSPTLWPTRPPSTPNSPCALCRLLASIRPAPGNTTSPADDGELEIAVESAGFHGSSPDDSGAVLSSGERPVNPTILWLGNVRKQADLGYLRHDGPGFVASLTQGRQVPGISPRLRFRSATAIDFGLLRGWLRECQELHADFCGWVYK</sequence>
<evidence type="ECO:0000313" key="2">
    <source>
        <dbReference type="EMBL" id="KAK0731907.1"/>
    </source>
</evidence>
<reference evidence="2" key="1">
    <citation type="submission" date="2023-06" db="EMBL/GenBank/DDBJ databases">
        <title>Genome-scale phylogeny and comparative genomics of the fungal order Sordariales.</title>
        <authorList>
            <consortium name="Lawrence Berkeley National Laboratory"/>
            <person name="Hensen N."/>
            <person name="Bonometti L."/>
            <person name="Westerberg I."/>
            <person name="Brannstrom I.O."/>
            <person name="Guillou S."/>
            <person name="Cros-Aarteil S."/>
            <person name="Calhoun S."/>
            <person name="Haridas S."/>
            <person name="Kuo A."/>
            <person name="Mondo S."/>
            <person name="Pangilinan J."/>
            <person name="Riley R."/>
            <person name="Labutti K."/>
            <person name="Andreopoulos B."/>
            <person name="Lipzen A."/>
            <person name="Chen C."/>
            <person name="Yanf M."/>
            <person name="Daum C."/>
            <person name="Ng V."/>
            <person name="Clum A."/>
            <person name="Steindorff A."/>
            <person name="Ohm R."/>
            <person name="Martin F."/>
            <person name="Silar P."/>
            <person name="Natvig D."/>
            <person name="Lalanne C."/>
            <person name="Gautier V."/>
            <person name="Ament-Velasquez S.L."/>
            <person name="Kruys A."/>
            <person name="Hutchinson M.I."/>
            <person name="Powell A.J."/>
            <person name="Barry K."/>
            <person name="Miller A.N."/>
            <person name="Grigoriev I.V."/>
            <person name="Debuchy R."/>
            <person name="Gladieux P."/>
            <person name="Thoren M.H."/>
            <person name="Johannesson H."/>
        </authorList>
    </citation>
    <scope>NUCLEOTIDE SEQUENCE</scope>
    <source>
        <strain evidence="2">SMH4607-1</strain>
    </source>
</reference>
<dbReference type="Proteomes" id="UP001172102">
    <property type="component" value="Unassembled WGS sequence"/>
</dbReference>
<accession>A0AA40BCX7</accession>
<organism evidence="2 3">
    <name type="scientific">Lasiosphaeris hirsuta</name>
    <dbReference type="NCBI Taxonomy" id="260670"/>
    <lineage>
        <taxon>Eukaryota</taxon>
        <taxon>Fungi</taxon>
        <taxon>Dikarya</taxon>
        <taxon>Ascomycota</taxon>
        <taxon>Pezizomycotina</taxon>
        <taxon>Sordariomycetes</taxon>
        <taxon>Sordariomycetidae</taxon>
        <taxon>Sordariales</taxon>
        <taxon>Lasiosphaeriaceae</taxon>
        <taxon>Lasiosphaeris</taxon>
    </lineage>
</organism>
<gene>
    <name evidence="2" type="ORF">B0H67DRAFT_640240</name>
</gene>
<protein>
    <submittedName>
        <fullName evidence="2">Uncharacterized protein</fullName>
    </submittedName>
</protein>
<comment type="caution">
    <text evidence="2">The sequence shown here is derived from an EMBL/GenBank/DDBJ whole genome shotgun (WGS) entry which is preliminary data.</text>
</comment>
<feature type="compositionally biased region" description="Low complexity" evidence="1">
    <location>
        <begin position="17"/>
        <end position="31"/>
    </location>
</feature>
<dbReference type="AlphaFoldDB" id="A0AA40BCX7"/>
<evidence type="ECO:0000313" key="3">
    <source>
        <dbReference type="Proteomes" id="UP001172102"/>
    </source>
</evidence>
<name>A0AA40BCX7_9PEZI</name>
<keyword evidence="3" id="KW-1185">Reference proteome</keyword>
<proteinExistence type="predicted"/>
<dbReference type="EMBL" id="JAUKUA010000001">
    <property type="protein sequence ID" value="KAK0731907.1"/>
    <property type="molecule type" value="Genomic_DNA"/>
</dbReference>
<feature type="region of interest" description="Disordered" evidence="1">
    <location>
        <begin position="1"/>
        <end position="52"/>
    </location>
</feature>